<name>A0A1K1KQP5_9LACO</name>
<protein>
    <submittedName>
        <fullName evidence="1">Uncharacterized protein</fullName>
    </submittedName>
</protein>
<reference evidence="2" key="1">
    <citation type="submission" date="2016-11" db="EMBL/GenBank/DDBJ databases">
        <authorList>
            <person name="Papadimitriou K."/>
        </authorList>
    </citation>
    <scope>NUCLEOTIDE SEQUENCE [LARGE SCALE GENOMIC DNA]</scope>
    <source>
        <strain evidence="2">ACA-DC 1533</strain>
    </source>
</reference>
<accession>A0A1K1KQP5</accession>
<dbReference type="EMBL" id="LT630287">
    <property type="protein sequence ID" value="SFV41213.1"/>
    <property type="molecule type" value="Genomic_DNA"/>
</dbReference>
<sequence>MLGITNAAPFKPLHIAIFLFASKYRFAKITNRKQKRHLTVDFTAKVKLTTKCLAII</sequence>
<dbReference type="Proteomes" id="UP000190935">
    <property type="component" value="Chromosome I"/>
</dbReference>
<evidence type="ECO:0000313" key="1">
    <source>
        <dbReference type="EMBL" id="SFV41213.1"/>
    </source>
</evidence>
<gene>
    <name evidence="1" type="ORF">LAC1533_1790</name>
</gene>
<organism evidence="1 2">
    <name type="scientific">Ligilactobacillus acidipiscis</name>
    <dbReference type="NCBI Taxonomy" id="89059"/>
    <lineage>
        <taxon>Bacteria</taxon>
        <taxon>Bacillati</taxon>
        <taxon>Bacillota</taxon>
        <taxon>Bacilli</taxon>
        <taxon>Lactobacillales</taxon>
        <taxon>Lactobacillaceae</taxon>
        <taxon>Ligilactobacillus</taxon>
    </lineage>
</organism>
<evidence type="ECO:0000313" key="2">
    <source>
        <dbReference type="Proteomes" id="UP000190935"/>
    </source>
</evidence>
<dbReference type="AlphaFoldDB" id="A0A1K1KQP5"/>
<dbReference type="KEGG" id="laca:LAC1533_1790"/>
<proteinExistence type="predicted"/>